<evidence type="ECO:0000313" key="3">
    <source>
        <dbReference type="EMBL" id="KAH1121613.1"/>
    </source>
</evidence>
<feature type="region of interest" description="Disordered" evidence="1">
    <location>
        <begin position="151"/>
        <end position="221"/>
    </location>
</feature>
<organism evidence="3 4">
    <name type="scientific">Gossypium stocksii</name>
    <dbReference type="NCBI Taxonomy" id="47602"/>
    <lineage>
        <taxon>Eukaryota</taxon>
        <taxon>Viridiplantae</taxon>
        <taxon>Streptophyta</taxon>
        <taxon>Embryophyta</taxon>
        <taxon>Tracheophyta</taxon>
        <taxon>Spermatophyta</taxon>
        <taxon>Magnoliopsida</taxon>
        <taxon>eudicotyledons</taxon>
        <taxon>Gunneridae</taxon>
        <taxon>Pentapetalae</taxon>
        <taxon>rosids</taxon>
        <taxon>malvids</taxon>
        <taxon>Malvales</taxon>
        <taxon>Malvaceae</taxon>
        <taxon>Malvoideae</taxon>
        <taxon>Gossypium</taxon>
    </lineage>
</organism>
<dbReference type="OrthoDB" id="1936739at2759"/>
<dbReference type="EMBL" id="JAIQCV010000002">
    <property type="protein sequence ID" value="KAH1121613.1"/>
    <property type="molecule type" value="Genomic_DNA"/>
</dbReference>
<gene>
    <name evidence="3" type="ORF">J1N35_004773</name>
</gene>
<evidence type="ECO:0000313" key="4">
    <source>
        <dbReference type="Proteomes" id="UP000828251"/>
    </source>
</evidence>
<name>A0A9D3WE95_9ROSI</name>
<sequence length="221" mass="25399">MCTTQAYIMHVIRGVLMSDANNNKVHLMYLPLLIDLHNVHSYSWGSAILAMLYRELCRTTKPDAVDIGGCLILLQSWALYWMPFLASVNHQAYVFPLVNRWSTNPGIRRSYTVLIYRLMIKQHVGEGVYKPKPKLEPKLEPKPDLKLELELESEPEPEWSHTHSEDSSYHPELRVNDYFPSSSGHGYHSEFDISSSIQQQNNTLPCPYPSYYSTPLGSYPP</sequence>
<dbReference type="InterPro" id="IPR019557">
    <property type="entry name" value="AminoTfrase-like_pln_mobile"/>
</dbReference>
<comment type="caution">
    <text evidence="3">The sequence shown here is derived from an EMBL/GenBank/DDBJ whole genome shotgun (WGS) entry which is preliminary data.</text>
</comment>
<feature type="compositionally biased region" description="Basic and acidic residues" evidence="1">
    <location>
        <begin position="158"/>
        <end position="175"/>
    </location>
</feature>
<accession>A0A9D3WE95</accession>
<reference evidence="3 4" key="1">
    <citation type="journal article" date="2021" name="Plant Biotechnol. J.">
        <title>Multi-omics assisted identification of the key and species-specific regulatory components of drought-tolerant mechanisms in Gossypium stocksii.</title>
        <authorList>
            <person name="Yu D."/>
            <person name="Ke L."/>
            <person name="Zhang D."/>
            <person name="Wu Y."/>
            <person name="Sun Y."/>
            <person name="Mei J."/>
            <person name="Sun J."/>
            <person name="Sun Y."/>
        </authorList>
    </citation>
    <scope>NUCLEOTIDE SEQUENCE [LARGE SCALE GENOMIC DNA]</scope>
    <source>
        <strain evidence="4">cv. E1</strain>
        <tissue evidence="3">Leaf</tissue>
    </source>
</reference>
<proteinExistence type="predicted"/>
<evidence type="ECO:0000256" key="1">
    <source>
        <dbReference type="SAM" id="MobiDB-lite"/>
    </source>
</evidence>
<dbReference type="AlphaFoldDB" id="A0A9D3WE95"/>
<feature type="domain" description="Aminotransferase-like plant mobile" evidence="2">
    <location>
        <begin position="3"/>
        <end position="120"/>
    </location>
</feature>
<dbReference type="PANTHER" id="PTHR46033:SF8">
    <property type="entry name" value="PROTEIN MAINTENANCE OF MERISTEMS-LIKE"/>
    <property type="match status" value="1"/>
</dbReference>
<feature type="compositionally biased region" description="Polar residues" evidence="1">
    <location>
        <begin position="192"/>
        <end position="204"/>
    </location>
</feature>
<dbReference type="Proteomes" id="UP000828251">
    <property type="component" value="Unassembled WGS sequence"/>
</dbReference>
<keyword evidence="4" id="KW-1185">Reference proteome</keyword>
<evidence type="ECO:0000259" key="2">
    <source>
        <dbReference type="Pfam" id="PF10536"/>
    </source>
</evidence>
<protein>
    <recommendedName>
        <fullName evidence="2">Aminotransferase-like plant mobile domain-containing protein</fullName>
    </recommendedName>
</protein>
<dbReference type="Pfam" id="PF10536">
    <property type="entry name" value="PMD"/>
    <property type="match status" value="1"/>
</dbReference>
<feature type="compositionally biased region" description="Polar residues" evidence="1">
    <location>
        <begin position="211"/>
        <end position="221"/>
    </location>
</feature>
<dbReference type="GO" id="GO:0010073">
    <property type="term" value="P:meristem maintenance"/>
    <property type="evidence" value="ECO:0007669"/>
    <property type="project" value="InterPro"/>
</dbReference>
<dbReference type="PANTHER" id="PTHR46033">
    <property type="entry name" value="PROTEIN MAIN-LIKE 2"/>
    <property type="match status" value="1"/>
</dbReference>
<dbReference type="InterPro" id="IPR044824">
    <property type="entry name" value="MAIN-like"/>
</dbReference>